<evidence type="ECO:0000313" key="13">
    <source>
        <dbReference type="Proteomes" id="UP000185024"/>
    </source>
</evidence>
<evidence type="ECO:0000256" key="8">
    <source>
        <dbReference type="ARBA" id="ARBA00038436"/>
    </source>
</evidence>
<evidence type="ECO:0000256" key="7">
    <source>
        <dbReference type="ARBA" id="ARBA00023136"/>
    </source>
</evidence>
<comment type="subcellular location">
    <subcellularLocation>
        <location evidence="1 9">Cell inner membrane</location>
        <topology evidence="1 9">Multi-pass membrane protein</topology>
    </subcellularLocation>
</comment>
<evidence type="ECO:0000256" key="3">
    <source>
        <dbReference type="ARBA" id="ARBA00022475"/>
    </source>
</evidence>
<dbReference type="Proteomes" id="UP000501053">
    <property type="component" value="Chromosome"/>
</dbReference>
<sequence>MQAVERVVHGIEAVVRLFGWIAAWTCVVLVALVAGDVVMRYFFSIGAVWLQELQWHLISPIALFGMSYLLFMGEQVRVDVFYERFPVALQRVIEVIGGLLLLAMGLYIAWLTLPWVEQSYLRNEASPNPGGLPLRWVLKALIPFGFLLLAMQGLAHALRQGFALSSRGE</sequence>
<evidence type="ECO:0000256" key="1">
    <source>
        <dbReference type="ARBA" id="ARBA00004429"/>
    </source>
</evidence>
<keyword evidence="6 9" id="KW-1133">Transmembrane helix</keyword>
<dbReference type="AlphaFoldDB" id="A0A1N6DKK9"/>
<organism evidence="12 13">
    <name type="scientific">Vreelandella aquamarina</name>
    <dbReference type="NCBI Taxonomy" id="77097"/>
    <lineage>
        <taxon>Bacteria</taxon>
        <taxon>Pseudomonadati</taxon>
        <taxon>Pseudomonadota</taxon>
        <taxon>Gammaproteobacteria</taxon>
        <taxon>Oceanospirillales</taxon>
        <taxon>Halomonadaceae</taxon>
        <taxon>Vreelandella</taxon>
    </lineage>
</organism>
<evidence type="ECO:0000256" key="9">
    <source>
        <dbReference type="RuleBase" id="RU369079"/>
    </source>
</evidence>
<dbReference type="InterPro" id="IPR055348">
    <property type="entry name" value="DctQ"/>
</dbReference>
<dbReference type="GO" id="GO:0005886">
    <property type="term" value="C:plasma membrane"/>
    <property type="evidence" value="ECO:0007669"/>
    <property type="project" value="UniProtKB-SubCell"/>
</dbReference>
<reference evidence="12 13" key="1">
    <citation type="submission" date="2016-11" db="EMBL/GenBank/DDBJ databases">
        <authorList>
            <person name="Jaros S."/>
            <person name="Januszkiewicz K."/>
            <person name="Wedrychowicz H."/>
        </authorList>
    </citation>
    <scope>NUCLEOTIDE SEQUENCE [LARGE SCALE GENOMIC DNA]</scope>
    <source>
        <strain evidence="12 13">ACAM 239</strain>
    </source>
</reference>
<accession>A0A1N6DKK9</accession>
<evidence type="ECO:0000313" key="14">
    <source>
        <dbReference type="Proteomes" id="UP000501053"/>
    </source>
</evidence>
<gene>
    <name evidence="11" type="ORF">HMEPL2_36790</name>
    <name evidence="12" type="ORF">SAMN05878438_0704</name>
</gene>
<keyword evidence="7 9" id="KW-0472">Membrane</keyword>
<proteinExistence type="inferred from homology"/>
<dbReference type="EMBL" id="FSQX01000001">
    <property type="protein sequence ID" value="SIN61885.1"/>
    <property type="molecule type" value="Genomic_DNA"/>
</dbReference>
<dbReference type="Pfam" id="PF04290">
    <property type="entry name" value="DctQ"/>
    <property type="match status" value="1"/>
</dbReference>
<dbReference type="InterPro" id="IPR007387">
    <property type="entry name" value="TRAP_DctQ"/>
</dbReference>
<dbReference type="EMBL" id="AP022869">
    <property type="protein sequence ID" value="BCB73328.1"/>
    <property type="molecule type" value="Genomic_DNA"/>
</dbReference>
<comment type="function">
    <text evidence="9">Part of the tripartite ATP-independent periplasmic (TRAP) transport system.</text>
</comment>
<evidence type="ECO:0000256" key="6">
    <source>
        <dbReference type="ARBA" id="ARBA00022989"/>
    </source>
</evidence>
<dbReference type="GeneID" id="97275539"/>
<feature type="domain" description="Tripartite ATP-independent periplasmic transporters DctQ component" evidence="10">
    <location>
        <begin position="29"/>
        <end position="160"/>
    </location>
</feature>
<evidence type="ECO:0000259" key="10">
    <source>
        <dbReference type="Pfam" id="PF04290"/>
    </source>
</evidence>
<evidence type="ECO:0000313" key="12">
    <source>
        <dbReference type="EMBL" id="SIN61885.1"/>
    </source>
</evidence>
<comment type="similarity">
    <text evidence="8 9">Belongs to the TRAP transporter small permease family.</text>
</comment>
<comment type="subunit">
    <text evidence="9">The complex comprises the extracytoplasmic solute receptor protein and the two transmembrane proteins.</text>
</comment>
<evidence type="ECO:0000313" key="11">
    <source>
        <dbReference type="EMBL" id="BCB73328.1"/>
    </source>
</evidence>
<keyword evidence="14" id="KW-1185">Reference proteome</keyword>
<keyword evidence="3" id="KW-1003">Cell membrane</keyword>
<feature type="transmembrane region" description="Helical" evidence="9">
    <location>
        <begin position="21"/>
        <end position="43"/>
    </location>
</feature>
<dbReference type="Proteomes" id="UP000185024">
    <property type="component" value="Unassembled WGS sequence"/>
</dbReference>
<evidence type="ECO:0000256" key="2">
    <source>
        <dbReference type="ARBA" id="ARBA00022448"/>
    </source>
</evidence>
<keyword evidence="2 9" id="KW-0813">Transport</keyword>
<feature type="transmembrane region" description="Helical" evidence="9">
    <location>
        <begin position="136"/>
        <end position="158"/>
    </location>
</feature>
<reference evidence="11 14" key="2">
    <citation type="submission" date="2020-03" db="EMBL/GenBank/DDBJ databases">
        <title>Complete Genome Sequence of Halomonas meridiana strain Eplume2, isolated from hydrothermal-plume in the north east Pacific Ocean.</title>
        <authorList>
            <person name="Kurihara Y."/>
            <person name="Kawai S."/>
            <person name="Sakai A."/>
            <person name="Galipon J."/>
            <person name="Arakawa K."/>
        </authorList>
    </citation>
    <scope>NUCLEOTIDE SEQUENCE [LARGE SCALE GENOMIC DNA]</scope>
    <source>
        <strain evidence="11 14">Eplume2</strain>
    </source>
</reference>
<dbReference type="RefSeq" id="WP_062363644.1">
    <property type="nucleotide sequence ID" value="NZ_AP022869.1"/>
</dbReference>
<dbReference type="PANTHER" id="PTHR35011">
    <property type="entry name" value="2,3-DIKETO-L-GULONATE TRAP TRANSPORTER SMALL PERMEASE PROTEIN YIAM"/>
    <property type="match status" value="1"/>
</dbReference>
<keyword evidence="5 9" id="KW-0812">Transmembrane</keyword>
<feature type="transmembrane region" description="Helical" evidence="9">
    <location>
        <begin position="92"/>
        <end position="116"/>
    </location>
</feature>
<name>A0A1N6DKK9_9GAMM</name>
<protein>
    <recommendedName>
        <fullName evidence="9">TRAP transporter small permease protein</fullName>
    </recommendedName>
</protein>
<dbReference type="PANTHER" id="PTHR35011:SF4">
    <property type="entry name" value="SLL1102 PROTEIN"/>
    <property type="match status" value="1"/>
</dbReference>
<evidence type="ECO:0000256" key="4">
    <source>
        <dbReference type="ARBA" id="ARBA00022519"/>
    </source>
</evidence>
<keyword evidence="4 9" id="KW-0997">Cell inner membrane</keyword>
<feature type="transmembrane region" description="Helical" evidence="9">
    <location>
        <begin position="55"/>
        <end position="71"/>
    </location>
</feature>
<dbReference type="GO" id="GO:0022857">
    <property type="term" value="F:transmembrane transporter activity"/>
    <property type="evidence" value="ECO:0007669"/>
    <property type="project" value="UniProtKB-UniRule"/>
</dbReference>
<evidence type="ECO:0000256" key="5">
    <source>
        <dbReference type="ARBA" id="ARBA00022692"/>
    </source>
</evidence>